<keyword evidence="1" id="KW-1133">Transmembrane helix</keyword>
<protein>
    <submittedName>
        <fullName evidence="2">Uncharacterized protein</fullName>
    </submittedName>
</protein>
<evidence type="ECO:0000313" key="3">
    <source>
        <dbReference type="Proteomes" id="UP001314796"/>
    </source>
</evidence>
<evidence type="ECO:0000313" key="2">
    <source>
        <dbReference type="EMBL" id="MBM7614830.1"/>
    </source>
</evidence>
<dbReference type="RefSeq" id="WP_204401424.1">
    <property type="nucleotide sequence ID" value="NZ_JAFBEE010000007.1"/>
</dbReference>
<dbReference type="Proteomes" id="UP001314796">
    <property type="component" value="Unassembled WGS sequence"/>
</dbReference>
<comment type="caution">
    <text evidence="2">The sequence shown here is derived from an EMBL/GenBank/DDBJ whole genome shotgun (WGS) entry which is preliminary data.</text>
</comment>
<gene>
    <name evidence="2" type="ORF">JOC73_001349</name>
</gene>
<reference evidence="2 3" key="1">
    <citation type="submission" date="2021-01" db="EMBL/GenBank/DDBJ databases">
        <title>Genomic Encyclopedia of Type Strains, Phase IV (KMG-IV): sequencing the most valuable type-strain genomes for metagenomic binning, comparative biology and taxonomic classification.</title>
        <authorList>
            <person name="Goeker M."/>
        </authorList>
    </citation>
    <scope>NUCLEOTIDE SEQUENCE [LARGE SCALE GENOMIC DNA]</scope>
    <source>
        <strain evidence="2 3">DSM 25890</strain>
    </source>
</reference>
<accession>A0ABS2NPG9</accession>
<proteinExistence type="predicted"/>
<keyword evidence="1" id="KW-0812">Transmembrane</keyword>
<evidence type="ECO:0000256" key="1">
    <source>
        <dbReference type="SAM" id="Phobius"/>
    </source>
</evidence>
<sequence>MAQIIDMKEYRNYKMLKDAGKSGVSATRKREFFMNLYRFLNKNLENEFDEILVDFHNTFVGLTRKHKVSSHVVNFFHIPMITFMVMVFLKNSDLREQFPELSSIENSENIEMFKETLMKILEYYTEDEMIFIDPIELEKEMDDMVQRFYATILTTIPSRIILI</sequence>
<keyword evidence="3" id="KW-1185">Reference proteome</keyword>
<feature type="transmembrane region" description="Helical" evidence="1">
    <location>
        <begin position="72"/>
        <end position="89"/>
    </location>
</feature>
<keyword evidence="1" id="KW-0472">Membrane</keyword>
<dbReference type="EMBL" id="JAFBEE010000007">
    <property type="protein sequence ID" value="MBM7614830.1"/>
    <property type="molecule type" value="Genomic_DNA"/>
</dbReference>
<organism evidence="2 3">
    <name type="scientific">Alkaliphilus hydrothermalis</name>
    <dbReference type="NCBI Taxonomy" id="1482730"/>
    <lineage>
        <taxon>Bacteria</taxon>
        <taxon>Bacillati</taxon>
        <taxon>Bacillota</taxon>
        <taxon>Clostridia</taxon>
        <taxon>Peptostreptococcales</taxon>
        <taxon>Natronincolaceae</taxon>
        <taxon>Alkaliphilus</taxon>
    </lineage>
</organism>
<name>A0ABS2NPG9_9FIRM</name>